<sequence>MTNLSGVSDGQPVAGCDDQKRQEFAKEDYVHRVPEGDVRPSQHFSNLLFSGDLLSTAMELALLVGLTSAAVLLPVDTVNVRGSMPLLEVAAFFWCTSIVTRVYNSYLEACYFAFPQYRTQPPSDHALIDRKDLCGRDRVQLERLVLHDRLTMLSQFAFGVLVYYCLPGYYPAAEDVKDSLPVRVAKLALNHYLRRTSCPSACTGAIELTTSTPGSGRTCTRSTTGPGTRCRGTRTRTTGSRISSIMLLGTSPHRSSAPSTTGASGCRTFFASWRVWRSILASAAT</sequence>
<dbReference type="EMBL" id="CAUYUJ010017148">
    <property type="protein sequence ID" value="CAK0872210.1"/>
    <property type="molecule type" value="Genomic_DNA"/>
</dbReference>
<reference evidence="2" key="1">
    <citation type="submission" date="2023-10" db="EMBL/GenBank/DDBJ databases">
        <authorList>
            <person name="Chen Y."/>
            <person name="Shah S."/>
            <person name="Dougan E. K."/>
            <person name="Thang M."/>
            <person name="Chan C."/>
        </authorList>
    </citation>
    <scope>NUCLEOTIDE SEQUENCE [LARGE SCALE GENOMIC DNA]</scope>
</reference>
<organism evidence="2 3">
    <name type="scientific">Prorocentrum cordatum</name>
    <dbReference type="NCBI Taxonomy" id="2364126"/>
    <lineage>
        <taxon>Eukaryota</taxon>
        <taxon>Sar</taxon>
        <taxon>Alveolata</taxon>
        <taxon>Dinophyceae</taxon>
        <taxon>Prorocentrales</taxon>
        <taxon>Prorocentraceae</taxon>
        <taxon>Prorocentrum</taxon>
    </lineage>
</organism>
<evidence type="ECO:0000313" key="3">
    <source>
        <dbReference type="Proteomes" id="UP001189429"/>
    </source>
</evidence>
<evidence type="ECO:0000313" key="2">
    <source>
        <dbReference type="EMBL" id="CAK0872210.1"/>
    </source>
</evidence>
<gene>
    <name evidence="2" type="ORF">PCOR1329_LOCUS57752</name>
</gene>
<comment type="caution">
    <text evidence="2">The sequence shown here is derived from an EMBL/GenBank/DDBJ whole genome shotgun (WGS) entry which is preliminary data.</text>
</comment>
<accession>A0ABN9VJB3</accession>
<proteinExistence type="predicted"/>
<keyword evidence="3" id="KW-1185">Reference proteome</keyword>
<evidence type="ECO:0000256" key="1">
    <source>
        <dbReference type="SAM" id="MobiDB-lite"/>
    </source>
</evidence>
<dbReference type="Proteomes" id="UP001189429">
    <property type="component" value="Unassembled WGS sequence"/>
</dbReference>
<name>A0ABN9VJB3_9DINO</name>
<feature type="region of interest" description="Disordered" evidence="1">
    <location>
        <begin position="213"/>
        <end position="235"/>
    </location>
</feature>
<protein>
    <submittedName>
        <fullName evidence="2">Uncharacterized protein</fullName>
    </submittedName>
</protein>